<sequence>MGAAQFGAMQTTVATTLLLNLQQPTAPPLEESHAVATVTSTESAEVLVYDQSDALQGQVHIWEDVDGVWFVVLDYSDGYSQITLAPGTAPVIEGTLSAEEVSQRTGALAMEVGFAPQAQRGWGGCLVGVAAARVAIATANPVGGMLASVAVGCGCGELIFGKGKSACGELW</sequence>
<reference evidence="1 2" key="1">
    <citation type="submission" date="2018-03" db="EMBL/GenBank/DDBJ databases">
        <title>Draft Genome Sequences of the Obligatory Marine Myxobacteria Enhygromyxa salina SWB007.</title>
        <authorList>
            <person name="Poehlein A."/>
            <person name="Moghaddam J.A."/>
            <person name="Harms H."/>
            <person name="Alanjari M."/>
            <person name="Koenig G.M."/>
            <person name="Daniel R."/>
            <person name="Schaeberle T.F."/>
        </authorList>
    </citation>
    <scope>NUCLEOTIDE SEQUENCE [LARGE SCALE GENOMIC DNA]</scope>
    <source>
        <strain evidence="1 2">SWB007</strain>
    </source>
</reference>
<gene>
    <name evidence="1" type="ORF">ENSA7_23490</name>
</gene>
<proteinExistence type="predicted"/>
<dbReference type="EMBL" id="PVNL01000047">
    <property type="protein sequence ID" value="PRQ07910.1"/>
    <property type="molecule type" value="Genomic_DNA"/>
</dbReference>
<protein>
    <submittedName>
        <fullName evidence="1">Uncharacterized protein</fullName>
    </submittedName>
</protein>
<dbReference type="AlphaFoldDB" id="A0A2S9YS65"/>
<dbReference type="Proteomes" id="UP000238823">
    <property type="component" value="Unassembled WGS sequence"/>
</dbReference>
<organism evidence="1 2">
    <name type="scientific">Enhygromyxa salina</name>
    <dbReference type="NCBI Taxonomy" id="215803"/>
    <lineage>
        <taxon>Bacteria</taxon>
        <taxon>Pseudomonadati</taxon>
        <taxon>Myxococcota</taxon>
        <taxon>Polyangia</taxon>
        <taxon>Nannocystales</taxon>
        <taxon>Nannocystaceae</taxon>
        <taxon>Enhygromyxa</taxon>
    </lineage>
</organism>
<name>A0A2S9YS65_9BACT</name>
<evidence type="ECO:0000313" key="2">
    <source>
        <dbReference type="Proteomes" id="UP000238823"/>
    </source>
</evidence>
<comment type="caution">
    <text evidence="1">The sequence shown here is derived from an EMBL/GenBank/DDBJ whole genome shotgun (WGS) entry which is preliminary data.</text>
</comment>
<accession>A0A2S9YS65</accession>
<evidence type="ECO:0000313" key="1">
    <source>
        <dbReference type="EMBL" id="PRQ07910.1"/>
    </source>
</evidence>